<reference evidence="2 3" key="1">
    <citation type="submission" date="2017-06" db="EMBL/GenBank/DDBJ databases">
        <title>Comparative genomic analysis of Ambrosia Fusariam Clade fungi.</title>
        <authorList>
            <person name="Stajich J.E."/>
            <person name="Carrillo J."/>
            <person name="Kijimoto T."/>
            <person name="Eskalen A."/>
            <person name="O'Donnell K."/>
            <person name="Kasson M."/>
        </authorList>
    </citation>
    <scope>NUCLEOTIDE SEQUENCE [LARGE SCALE GENOMIC DNA]</scope>
    <source>
        <strain evidence="2 3">NRRL62606</strain>
    </source>
</reference>
<dbReference type="Proteomes" id="UP000287972">
    <property type="component" value="Unassembled WGS sequence"/>
</dbReference>
<evidence type="ECO:0000313" key="2">
    <source>
        <dbReference type="EMBL" id="RSL44689.1"/>
    </source>
</evidence>
<comment type="caution">
    <text evidence="2">The sequence shown here is derived from an EMBL/GenBank/DDBJ whole genome shotgun (WGS) entry which is preliminary data.</text>
</comment>
<keyword evidence="3" id="KW-1185">Reference proteome</keyword>
<dbReference type="EMBL" id="NKCL01001046">
    <property type="protein sequence ID" value="RSL44689.1"/>
    <property type="molecule type" value="Genomic_DNA"/>
</dbReference>
<evidence type="ECO:0000256" key="1">
    <source>
        <dbReference type="SAM" id="MobiDB-lite"/>
    </source>
</evidence>
<name>A0A428NVB0_9HYPO</name>
<gene>
    <name evidence="2" type="ORF">CEP51_016189</name>
</gene>
<proteinExistence type="predicted"/>
<accession>A0A428NVB0</accession>
<evidence type="ECO:0000313" key="3">
    <source>
        <dbReference type="Proteomes" id="UP000287972"/>
    </source>
</evidence>
<protein>
    <submittedName>
        <fullName evidence="2">Uncharacterized protein</fullName>
    </submittedName>
</protein>
<sequence>MADQRGNNSASTSSSVNQESIGRLITLFSSALTSEWTRKRVAYNFLQFYRATKALAPDSTARIFLHHGGFKAWIAHYITTTGQAHFNGRQARQRLIEELDNLPVEERAGIAQKIASSSIHPTAKGLIQSMEQQTLEAQAAATDTAGRKRRRLDEPPTRYNIDDCPITPPISTLPTNIHSRDDSRSAYTDPSQAYTDSGLSDEEGQMATGASIEGLLSLFPEYFSDAIRKDGTNDHMTAAVTMNFPRKSFGDVSCIMTLVVEANKVERLAMLLFRAHLESTGETREVVLQDGARLLPNPHVVLQGSHSDAVSEIFGSETAAAIAEAPFRRRERVAGTRATRTLPQLFHTLQRYSFPSTLLQNFRRPSDILVLHESDHASIVPGAWLISFPFDPLRAL</sequence>
<feature type="compositionally biased region" description="Polar residues" evidence="1">
    <location>
        <begin position="185"/>
        <end position="198"/>
    </location>
</feature>
<organism evidence="2 3">
    <name type="scientific">Fusarium floridanum</name>
    <dbReference type="NCBI Taxonomy" id="1325733"/>
    <lineage>
        <taxon>Eukaryota</taxon>
        <taxon>Fungi</taxon>
        <taxon>Dikarya</taxon>
        <taxon>Ascomycota</taxon>
        <taxon>Pezizomycotina</taxon>
        <taxon>Sordariomycetes</taxon>
        <taxon>Hypocreomycetidae</taxon>
        <taxon>Hypocreales</taxon>
        <taxon>Nectriaceae</taxon>
        <taxon>Fusarium</taxon>
        <taxon>Fusarium solani species complex</taxon>
    </lineage>
</organism>
<feature type="region of interest" description="Disordered" evidence="1">
    <location>
        <begin position="137"/>
        <end position="202"/>
    </location>
</feature>
<dbReference type="AlphaFoldDB" id="A0A428NVB0"/>